<protein>
    <recommendedName>
        <fullName evidence="6">ATP-dependent (S)-NAD(P)H-hydrate dehydratase</fullName>
        <ecNumber evidence="6">4.2.1.93</ecNumber>
    </recommendedName>
    <alternativeName>
        <fullName evidence="6">ATP-dependent NAD(P)HX dehydratase</fullName>
    </alternativeName>
</protein>
<dbReference type="HAMAP" id="MF_01965">
    <property type="entry name" value="NADHX_dehydratase"/>
    <property type="match status" value="1"/>
</dbReference>
<sequence>MSLDRIKKFIPKLTSKLHKGSLGRICIIGGCKDYTGAPYFSGMSALRCGSDLVHIVTTESASIPIKCYSPDLMVHSYLPELEGKKTLLEGERLPENVSELLNKMNCLCIGPGLGRSRISQEFLCSIIKHARSVKLPICIDADGLWAVKNNLGCIQGYRNAILTPNHPEFVRLYKNAFACDPNMENLEQSVQKLSNKLGNVTILKKGRIDFISNGVISLKGQIQGSNRRVSGQGDILSGCAAVLLGWALKSIQQENKETINNLNKDELENSKLNGLISDLIPLAALGASAITRRANFLAHKKIGRSIITSDILSYVGKSFDQLFTNKF</sequence>
<proteinExistence type="inferred from homology"/>
<dbReference type="InterPro" id="IPR029056">
    <property type="entry name" value="Ribokinase-like"/>
</dbReference>
<dbReference type="PROSITE" id="PS51383">
    <property type="entry name" value="YJEF_C_3"/>
    <property type="match status" value="1"/>
</dbReference>
<feature type="binding site" evidence="6">
    <location>
        <position position="234"/>
    </location>
    <ligand>
        <name>(6S)-NADPHX</name>
        <dbReference type="ChEBI" id="CHEBI:64076"/>
    </ligand>
</feature>
<evidence type="ECO:0000259" key="7">
    <source>
        <dbReference type="PROSITE" id="PS51383"/>
    </source>
</evidence>
<evidence type="ECO:0000313" key="8">
    <source>
        <dbReference type="EMBL" id="KAJ3451551.1"/>
    </source>
</evidence>
<evidence type="ECO:0000256" key="5">
    <source>
        <dbReference type="ARBA" id="ARBA00023239"/>
    </source>
</evidence>
<comment type="similarity">
    <text evidence="6">Belongs to the NnrD/CARKD family.</text>
</comment>
<dbReference type="CDD" id="cd01171">
    <property type="entry name" value="YXKO-related"/>
    <property type="match status" value="1"/>
</dbReference>
<keyword evidence="5 6" id="KW-0456">Lyase</keyword>
<keyword evidence="1 6" id="KW-0547">Nucleotide-binding</keyword>
<evidence type="ECO:0000256" key="4">
    <source>
        <dbReference type="ARBA" id="ARBA00023027"/>
    </source>
</evidence>
<dbReference type="NCBIfam" id="TIGR00196">
    <property type="entry name" value="yjeF_cterm"/>
    <property type="match status" value="1"/>
</dbReference>
<dbReference type="EC" id="4.2.1.93" evidence="6"/>
<evidence type="ECO:0000256" key="2">
    <source>
        <dbReference type="ARBA" id="ARBA00022840"/>
    </source>
</evidence>
<keyword evidence="4 6" id="KW-0520">NAD</keyword>
<dbReference type="GO" id="GO:0047453">
    <property type="term" value="F:ATP-dependent NAD(P)H-hydrate dehydratase activity"/>
    <property type="evidence" value="ECO:0007669"/>
    <property type="project" value="UniProtKB-UniRule"/>
</dbReference>
<feature type="binding site" evidence="6">
    <location>
        <begin position="205"/>
        <end position="209"/>
    </location>
    <ligand>
        <name>ATP</name>
        <dbReference type="ChEBI" id="CHEBI:30616"/>
    </ligand>
</feature>
<feature type="domain" description="YjeF C-terminal" evidence="7">
    <location>
        <begin position="2"/>
        <end position="322"/>
    </location>
</feature>
<evidence type="ECO:0000256" key="6">
    <source>
        <dbReference type="HAMAP-Rule" id="MF_03157"/>
    </source>
</evidence>
<dbReference type="PANTHER" id="PTHR12592:SF0">
    <property type="entry name" value="ATP-DEPENDENT (S)-NAD(P)H-HYDRATE DEHYDRATASE"/>
    <property type="match status" value="1"/>
</dbReference>
<accession>A0AAV8ADP7</accession>
<dbReference type="InterPro" id="IPR000631">
    <property type="entry name" value="CARKD"/>
</dbReference>
<name>A0AAV8ADP7_9EUKA</name>
<evidence type="ECO:0000256" key="1">
    <source>
        <dbReference type="ARBA" id="ARBA00022741"/>
    </source>
</evidence>
<dbReference type="Pfam" id="PF01256">
    <property type="entry name" value="Carb_kinase"/>
    <property type="match status" value="1"/>
</dbReference>
<keyword evidence="3" id="KW-0521">NADP</keyword>
<dbReference type="GO" id="GO:0005524">
    <property type="term" value="F:ATP binding"/>
    <property type="evidence" value="ECO:0007669"/>
    <property type="project" value="UniProtKB-KW"/>
</dbReference>
<gene>
    <name evidence="8" type="ORF">M0812_03300</name>
</gene>
<comment type="cofactor">
    <cofactor evidence="6">
        <name>Mg(2+)</name>
        <dbReference type="ChEBI" id="CHEBI:18420"/>
    </cofactor>
</comment>
<dbReference type="Proteomes" id="UP001146793">
    <property type="component" value="Unassembled WGS sequence"/>
</dbReference>
<comment type="catalytic activity">
    <reaction evidence="6">
        <text>(6S)-NADHX + ATP = ADP + phosphate + NADH + H(+)</text>
        <dbReference type="Rhea" id="RHEA:19017"/>
        <dbReference type="ChEBI" id="CHEBI:15378"/>
        <dbReference type="ChEBI" id="CHEBI:30616"/>
        <dbReference type="ChEBI" id="CHEBI:43474"/>
        <dbReference type="ChEBI" id="CHEBI:57945"/>
        <dbReference type="ChEBI" id="CHEBI:64074"/>
        <dbReference type="ChEBI" id="CHEBI:456216"/>
        <dbReference type="EC" id="4.2.1.93"/>
    </reaction>
</comment>
<evidence type="ECO:0000313" key="9">
    <source>
        <dbReference type="Proteomes" id="UP001146793"/>
    </source>
</evidence>
<feature type="binding site" evidence="6">
    <location>
        <position position="112"/>
    </location>
    <ligand>
        <name>(6S)-NADPHX</name>
        <dbReference type="ChEBI" id="CHEBI:64076"/>
    </ligand>
</feature>
<organism evidence="8 9">
    <name type="scientific">Anaeramoeba flamelloides</name>
    <dbReference type="NCBI Taxonomy" id="1746091"/>
    <lineage>
        <taxon>Eukaryota</taxon>
        <taxon>Metamonada</taxon>
        <taxon>Anaeramoebidae</taxon>
        <taxon>Anaeramoeba</taxon>
    </lineage>
</organism>
<comment type="caution">
    <text evidence="8">The sequence shown here is derived from an EMBL/GenBank/DDBJ whole genome shotgun (WGS) entry which is preliminary data.</text>
</comment>
<dbReference type="EMBL" id="JANTQA010000008">
    <property type="protein sequence ID" value="KAJ3451551.1"/>
    <property type="molecule type" value="Genomic_DNA"/>
</dbReference>
<dbReference type="AlphaFoldDB" id="A0AAV8ADP7"/>
<dbReference type="GO" id="GO:0110051">
    <property type="term" value="P:metabolite repair"/>
    <property type="evidence" value="ECO:0007669"/>
    <property type="project" value="TreeGrafter"/>
</dbReference>
<comment type="function">
    <text evidence="6">Catalyzes the dehydration of the S-form of NAD(P)HX at the expense of ATP, which is converted to ADP. Together with NAD(P)HX epimerase, which catalyzes the epimerization of the S- and R-forms, the enzyme allows the repair of both epimers of NAD(P)HX, a damaged form of NAD(P)H that is a result of enzymatic or heat-dependent hydration.</text>
</comment>
<dbReference type="GO" id="GO:0046496">
    <property type="term" value="P:nicotinamide nucleotide metabolic process"/>
    <property type="evidence" value="ECO:0007669"/>
    <property type="project" value="UniProtKB-UniRule"/>
</dbReference>
<dbReference type="Gene3D" id="3.40.1190.20">
    <property type="match status" value="1"/>
</dbReference>
<dbReference type="SUPFAM" id="SSF53613">
    <property type="entry name" value="Ribokinase-like"/>
    <property type="match status" value="1"/>
</dbReference>
<keyword evidence="2 6" id="KW-0067">ATP-binding</keyword>
<comment type="catalytic activity">
    <reaction evidence="6">
        <text>(6S)-NADPHX + ATP = ADP + phosphate + NADPH + H(+)</text>
        <dbReference type="Rhea" id="RHEA:32231"/>
        <dbReference type="ChEBI" id="CHEBI:15378"/>
        <dbReference type="ChEBI" id="CHEBI:30616"/>
        <dbReference type="ChEBI" id="CHEBI:43474"/>
        <dbReference type="ChEBI" id="CHEBI:57783"/>
        <dbReference type="ChEBI" id="CHEBI:64076"/>
        <dbReference type="ChEBI" id="CHEBI:456216"/>
        <dbReference type="EC" id="4.2.1.93"/>
    </reaction>
</comment>
<evidence type="ECO:0000256" key="3">
    <source>
        <dbReference type="ARBA" id="ARBA00022857"/>
    </source>
</evidence>
<feature type="binding site" evidence="6">
    <location>
        <begin position="165"/>
        <end position="171"/>
    </location>
    <ligand>
        <name>(6S)-NADPHX</name>
        <dbReference type="ChEBI" id="CHEBI:64076"/>
    </ligand>
</feature>
<reference evidence="8" key="1">
    <citation type="submission" date="2022-08" db="EMBL/GenBank/DDBJ databases">
        <title>Novel sulphate-reducing endosymbionts in the free-living metamonad Anaeramoeba.</title>
        <authorList>
            <person name="Jerlstrom-Hultqvist J."/>
            <person name="Cepicka I."/>
            <person name="Gallot-Lavallee L."/>
            <person name="Salas-Leiva D."/>
            <person name="Curtis B.A."/>
            <person name="Zahonova K."/>
            <person name="Pipaliya S."/>
            <person name="Dacks J."/>
            <person name="Roger A.J."/>
        </authorList>
    </citation>
    <scope>NUCLEOTIDE SEQUENCE</scope>
    <source>
        <strain evidence="8">Busselton2</strain>
    </source>
</reference>
<dbReference type="PANTHER" id="PTHR12592">
    <property type="entry name" value="ATP-DEPENDENT (S)-NAD(P)H-HYDRATE DEHYDRATASE FAMILY MEMBER"/>
    <property type="match status" value="1"/>
</dbReference>
<feature type="binding site" evidence="6">
    <location>
        <begin position="224"/>
        <end position="233"/>
    </location>
    <ligand>
        <name>ATP</name>
        <dbReference type="ChEBI" id="CHEBI:30616"/>
    </ligand>
</feature>
<keyword evidence="6" id="KW-0597">Phosphoprotein</keyword>